<feature type="compositionally biased region" description="Basic residues" evidence="1">
    <location>
        <begin position="176"/>
        <end position="187"/>
    </location>
</feature>
<protein>
    <submittedName>
        <fullName evidence="4">Uncharacterized protein</fullName>
    </submittedName>
</protein>
<dbReference type="AlphaFoldDB" id="A0AAE0C9V8"/>
<name>A0AAE0C9V8_9CHLO</name>
<keyword evidence="2" id="KW-0472">Membrane</keyword>
<keyword evidence="2" id="KW-1133">Transmembrane helix</keyword>
<dbReference type="EMBL" id="LGRX02033143">
    <property type="protein sequence ID" value="KAK3242655.1"/>
    <property type="molecule type" value="Genomic_DNA"/>
</dbReference>
<feature type="region of interest" description="Disordered" evidence="1">
    <location>
        <begin position="275"/>
        <end position="295"/>
    </location>
</feature>
<reference evidence="4" key="2">
    <citation type="submission" date="2023-06" db="EMBL/GenBank/DDBJ databases">
        <title>Long-read-based genome assembly of the green algal bacterivore Cymbomonas tetramitiformis.</title>
        <authorList>
            <person name="Gyaltshen Y."/>
            <person name="Rozenberg A."/>
            <person name="Paasch A."/>
            <person name="Burns J.A."/>
            <person name="Warring S."/>
            <person name="Larson R."/>
            <person name="Maurer-Alcala X."/>
            <person name="Dacks J."/>
            <person name="Kim E."/>
        </authorList>
    </citation>
    <scope>NUCLEOTIDE SEQUENCE</scope>
    <source>
        <strain evidence="4">PLY_AMNH</strain>
    </source>
</reference>
<feature type="region of interest" description="Disordered" evidence="1">
    <location>
        <begin position="175"/>
        <end position="200"/>
    </location>
</feature>
<organism evidence="4 5">
    <name type="scientific">Cymbomonas tetramitiformis</name>
    <dbReference type="NCBI Taxonomy" id="36881"/>
    <lineage>
        <taxon>Eukaryota</taxon>
        <taxon>Viridiplantae</taxon>
        <taxon>Chlorophyta</taxon>
        <taxon>Pyramimonadophyceae</taxon>
        <taxon>Pyramimonadales</taxon>
        <taxon>Pyramimonadaceae</taxon>
        <taxon>Cymbomonas</taxon>
    </lineage>
</organism>
<gene>
    <name evidence="4" type="ORF">CYMTET_40434</name>
    <name evidence="3" type="ORF">CYMTET_47661</name>
</gene>
<dbReference type="EMBL" id="LGRX02026863">
    <property type="protein sequence ID" value="KAK3250175.1"/>
    <property type="molecule type" value="Genomic_DNA"/>
</dbReference>
<evidence type="ECO:0000256" key="1">
    <source>
        <dbReference type="SAM" id="MobiDB-lite"/>
    </source>
</evidence>
<evidence type="ECO:0000313" key="4">
    <source>
        <dbReference type="EMBL" id="KAK3250175.1"/>
    </source>
</evidence>
<sequence length="323" mass="35407">MQSRGRRRRHAVGPYINVVALIFSVLADGVTSRLIGGPLKKVASPPEIQHKLHFQKADAWQRRVYPKHDLAVSGRAAAAGYAGSGRAAASGHMAGQQQHLRDKIESGPVEHVLLKTMLRGGPGHFPPPARQPRRFKRPLPEVTLIDPPSPPPAVHTSGLHRGELIRPQEALDTYRTKRQPRPQKMPRRQAPSVDEEAGANEEELPVYSYGEEQGVHLYNWNYARDDDGTQAKDVQLLTLCGASSGGAHTSLRKNRQGYASMWGYEVTDEDELKDSGLSLDGLEEGAPGGELDPSASLSTSAFILRKAPKADSYFQTPRQKVLS</sequence>
<evidence type="ECO:0000256" key="2">
    <source>
        <dbReference type="SAM" id="Phobius"/>
    </source>
</evidence>
<dbReference type="Proteomes" id="UP001190700">
    <property type="component" value="Unassembled WGS sequence"/>
</dbReference>
<feature type="transmembrane region" description="Helical" evidence="2">
    <location>
        <begin position="12"/>
        <end position="30"/>
    </location>
</feature>
<keyword evidence="2" id="KW-0812">Transmembrane</keyword>
<accession>A0AAE0C9V8</accession>
<evidence type="ECO:0000313" key="3">
    <source>
        <dbReference type="EMBL" id="KAK3242655.1"/>
    </source>
</evidence>
<keyword evidence="5" id="KW-1185">Reference proteome</keyword>
<reference evidence="4 5" key="1">
    <citation type="journal article" date="2015" name="Genome Biol. Evol.">
        <title>Comparative Genomics of a Bacterivorous Green Alga Reveals Evolutionary Causalities and Consequences of Phago-Mixotrophic Mode of Nutrition.</title>
        <authorList>
            <person name="Burns J.A."/>
            <person name="Paasch A."/>
            <person name="Narechania A."/>
            <person name="Kim E."/>
        </authorList>
    </citation>
    <scope>NUCLEOTIDE SEQUENCE [LARGE SCALE GENOMIC DNA]</scope>
    <source>
        <strain evidence="4">PLY_AMNH</strain>
    </source>
</reference>
<evidence type="ECO:0000313" key="5">
    <source>
        <dbReference type="Proteomes" id="UP001190700"/>
    </source>
</evidence>
<comment type="caution">
    <text evidence="4">The sequence shown here is derived from an EMBL/GenBank/DDBJ whole genome shotgun (WGS) entry which is preliminary data.</text>
</comment>
<proteinExistence type="predicted"/>